<dbReference type="AlphaFoldDB" id="A0AAN6QGH8"/>
<comment type="caution">
    <text evidence="2">The sequence shown here is derived from an EMBL/GenBank/DDBJ whole genome shotgun (WGS) entry which is preliminary data.</text>
</comment>
<feature type="region of interest" description="Disordered" evidence="1">
    <location>
        <begin position="167"/>
        <end position="269"/>
    </location>
</feature>
<evidence type="ECO:0000313" key="2">
    <source>
        <dbReference type="EMBL" id="KAK4107810.1"/>
    </source>
</evidence>
<name>A0AAN6QGH8_9PEZI</name>
<reference evidence="2" key="1">
    <citation type="journal article" date="2023" name="Mol. Phylogenet. Evol.">
        <title>Genome-scale phylogeny and comparative genomics of the fungal order Sordariales.</title>
        <authorList>
            <person name="Hensen N."/>
            <person name="Bonometti L."/>
            <person name="Westerberg I."/>
            <person name="Brannstrom I.O."/>
            <person name="Guillou S."/>
            <person name="Cros-Aarteil S."/>
            <person name="Calhoun S."/>
            <person name="Haridas S."/>
            <person name="Kuo A."/>
            <person name="Mondo S."/>
            <person name="Pangilinan J."/>
            <person name="Riley R."/>
            <person name="LaButti K."/>
            <person name="Andreopoulos B."/>
            <person name="Lipzen A."/>
            <person name="Chen C."/>
            <person name="Yan M."/>
            <person name="Daum C."/>
            <person name="Ng V."/>
            <person name="Clum A."/>
            <person name="Steindorff A."/>
            <person name="Ohm R.A."/>
            <person name="Martin F."/>
            <person name="Silar P."/>
            <person name="Natvig D.O."/>
            <person name="Lalanne C."/>
            <person name="Gautier V."/>
            <person name="Ament-Velasquez S.L."/>
            <person name="Kruys A."/>
            <person name="Hutchinson M.I."/>
            <person name="Powell A.J."/>
            <person name="Barry K."/>
            <person name="Miller A.N."/>
            <person name="Grigoriev I.V."/>
            <person name="Debuchy R."/>
            <person name="Gladieux P."/>
            <person name="Hiltunen Thoren M."/>
            <person name="Johannesson H."/>
        </authorList>
    </citation>
    <scope>NUCLEOTIDE SEQUENCE</scope>
    <source>
        <strain evidence="2">CBS 508.74</strain>
    </source>
</reference>
<sequence length="579" mass="67080">MTSISAIAGSLSEHHRARLQEVAEGMLKIYRTLERMQFLHPSWIIPGPHDVDALIPMYRSHGLDDRIIYLYSILPYVESPSQYELFFQGSRFADFRQEEVVSDARHAFCGEEHEQCLLPWMTTLCVEGNHQTVIVYNAKTHWIAMFDQEWGGSTDHAFSGKWERAISVKNQDGGGREEQTDEGDKEEGDEGEGAGRDCRVHGSLESPGNNENSVEAEVDGQEEDQNDNGDDEKGEEDEDYDEEEDCDDDEENEDEEEEGSYWWSVEGDGRSAPDVLRDMVTWYEELVETPGGSGGDTPPQWGGDWVRQVYCKHGWPQDSFDGEAFLVDLVRAWIANEVREKVEKPITDVQRYKSVIQSRREHGMKDAQDMLKYAQTVDRQWLARWKIRELERTTREDENRLREAEKRMEHFCPGGKIKNPEDLPLLELRALEKEVEFRESYQLTRKQYAKDSEATEKAVAQKMRIELDHGERKIRIYEKAYEAARRDAERLCPGRSLPPEEEPKPLSDMEWARMRNSDLTESINGLTEAIKGYKEWMAQLPEEAIQTRSLVQAYLSRDEERLEVYVGQRNEVGKQMEDE</sequence>
<keyword evidence="3" id="KW-1185">Reference proteome</keyword>
<protein>
    <submittedName>
        <fullName evidence="2">Uncharacterized protein</fullName>
    </submittedName>
</protein>
<evidence type="ECO:0000313" key="3">
    <source>
        <dbReference type="Proteomes" id="UP001302812"/>
    </source>
</evidence>
<organism evidence="2 3">
    <name type="scientific">Canariomyces notabilis</name>
    <dbReference type="NCBI Taxonomy" id="2074819"/>
    <lineage>
        <taxon>Eukaryota</taxon>
        <taxon>Fungi</taxon>
        <taxon>Dikarya</taxon>
        <taxon>Ascomycota</taxon>
        <taxon>Pezizomycotina</taxon>
        <taxon>Sordariomycetes</taxon>
        <taxon>Sordariomycetidae</taxon>
        <taxon>Sordariales</taxon>
        <taxon>Chaetomiaceae</taxon>
        <taxon>Canariomyces</taxon>
    </lineage>
</organism>
<feature type="compositionally biased region" description="Basic and acidic residues" evidence="1">
    <location>
        <begin position="193"/>
        <end position="202"/>
    </location>
</feature>
<feature type="compositionally biased region" description="Acidic residues" evidence="1">
    <location>
        <begin position="214"/>
        <end position="259"/>
    </location>
</feature>
<accession>A0AAN6QGH8</accession>
<gene>
    <name evidence="2" type="ORF">N656DRAFT_849171</name>
</gene>
<dbReference type="RefSeq" id="XP_064665380.1">
    <property type="nucleotide sequence ID" value="XM_064819329.1"/>
</dbReference>
<reference evidence="2" key="2">
    <citation type="submission" date="2023-05" db="EMBL/GenBank/DDBJ databases">
        <authorList>
            <consortium name="Lawrence Berkeley National Laboratory"/>
            <person name="Steindorff A."/>
            <person name="Hensen N."/>
            <person name="Bonometti L."/>
            <person name="Westerberg I."/>
            <person name="Brannstrom I.O."/>
            <person name="Guillou S."/>
            <person name="Cros-Aarteil S."/>
            <person name="Calhoun S."/>
            <person name="Haridas S."/>
            <person name="Kuo A."/>
            <person name="Mondo S."/>
            <person name="Pangilinan J."/>
            <person name="Riley R."/>
            <person name="Labutti K."/>
            <person name="Andreopoulos B."/>
            <person name="Lipzen A."/>
            <person name="Chen C."/>
            <person name="Yanf M."/>
            <person name="Daum C."/>
            <person name="Ng V."/>
            <person name="Clum A."/>
            <person name="Ohm R."/>
            <person name="Martin F."/>
            <person name="Silar P."/>
            <person name="Natvig D."/>
            <person name="Lalanne C."/>
            <person name="Gautier V."/>
            <person name="Ament-Velasquez S.L."/>
            <person name="Kruys A."/>
            <person name="Hutchinson M.I."/>
            <person name="Powell A.J."/>
            <person name="Barry K."/>
            <person name="Miller A.N."/>
            <person name="Grigoriev I.V."/>
            <person name="Debuchy R."/>
            <person name="Gladieux P."/>
            <person name="Thoren M.H."/>
            <person name="Johannesson H."/>
        </authorList>
    </citation>
    <scope>NUCLEOTIDE SEQUENCE</scope>
    <source>
        <strain evidence="2">CBS 508.74</strain>
    </source>
</reference>
<proteinExistence type="predicted"/>
<dbReference type="GeneID" id="89943455"/>
<evidence type="ECO:0000256" key="1">
    <source>
        <dbReference type="SAM" id="MobiDB-lite"/>
    </source>
</evidence>
<feature type="compositionally biased region" description="Acidic residues" evidence="1">
    <location>
        <begin position="179"/>
        <end position="192"/>
    </location>
</feature>
<dbReference type="EMBL" id="MU853369">
    <property type="protein sequence ID" value="KAK4107810.1"/>
    <property type="molecule type" value="Genomic_DNA"/>
</dbReference>
<dbReference type="Proteomes" id="UP001302812">
    <property type="component" value="Unassembled WGS sequence"/>
</dbReference>